<feature type="active site" description="For RuvC-like nuclease domain" evidence="12">
    <location>
        <position position="21"/>
    </location>
</feature>
<dbReference type="GO" id="GO:0051607">
    <property type="term" value="P:defense response to virus"/>
    <property type="evidence" value="ECO:0007669"/>
    <property type="project" value="UniProtKB-UniRule"/>
</dbReference>
<dbReference type="PROSITE" id="PS51749">
    <property type="entry name" value="HNH_CAS9"/>
    <property type="match status" value="1"/>
</dbReference>
<dbReference type="RefSeq" id="WP_183304342.1">
    <property type="nucleotide sequence ID" value="NZ_JACIFD010000004.1"/>
</dbReference>
<dbReference type="Proteomes" id="UP000571183">
    <property type="component" value="Unassembled WGS sequence"/>
</dbReference>
<dbReference type="GO" id="GO:0003677">
    <property type="term" value="F:DNA binding"/>
    <property type="evidence" value="ECO:0007669"/>
    <property type="project" value="UniProtKB-UniRule"/>
</dbReference>
<dbReference type="InterPro" id="IPR041383">
    <property type="entry name" value="RuvC_III"/>
</dbReference>
<keyword evidence="7 12" id="KW-0694">RNA-binding</keyword>
<comment type="subunit">
    <text evidence="11 12">Monomer. Binds crRNA and tracrRNA.</text>
</comment>
<dbReference type="InterPro" id="IPR028629">
    <property type="entry name" value="Cas9"/>
</dbReference>
<evidence type="ECO:0000256" key="7">
    <source>
        <dbReference type="ARBA" id="ARBA00022884"/>
    </source>
</evidence>
<dbReference type="InterPro" id="IPR033114">
    <property type="entry name" value="HNH_CAS9"/>
</dbReference>
<dbReference type="Pfam" id="PF13395">
    <property type="entry name" value="HNH_4"/>
    <property type="match status" value="1"/>
</dbReference>
<feature type="binding site" evidence="12">
    <location>
        <position position="21"/>
    </location>
    <ligand>
        <name>Mg(2+)</name>
        <dbReference type="ChEBI" id="CHEBI:18420"/>
        <label>1</label>
    </ligand>
</feature>
<dbReference type="GO" id="GO:0004519">
    <property type="term" value="F:endonuclease activity"/>
    <property type="evidence" value="ECO:0007669"/>
    <property type="project" value="UniProtKB-UniRule"/>
</dbReference>
<dbReference type="GO" id="GO:0043571">
    <property type="term" value="P:maintenance of CRISPR repeat elements"/>
    <property type="evidence" value="ECO:0007669"/>
    <property type="project" value="UniProtKB-UniRule"/>
</dbReference>
<gene>
    <name evidence="12" type="primary">cas9</name>
    <name evidence="14" type="ORF">F5897_000494</name>
</gene>
<dbReference type="NCBIfam" id="TIGR01865">
    <property type="entry name" value="cas_Csn1"/>
    <property type="match status" value="1"/>
</dbReference>
<evidence type="ECO:0000256" key="4">
    <source>
        <dbReference type="ARBA" id="ARBA00022759"/>
    </source>
</evidence>
<reference evidence="14" key="1">
    <citation type="submission" date="2020-08" db="EMBL/GenBank/DDBJ databases">
        <title>Sequencing the genomes of 1000 actinobacteria strains.</title>
        <authorList>
            <person name="Klenk H.-P."/>
        </authorList>
    </citation>
    <scope>NUCLEOTIDE SEQUENCE [LARGE SCALE GENOMIC DNA]</scope>
    <source>
        <strain evidence="14">DSM 27064</strain>
    </source>
</reference>
<comment type="domain">
    <text evidence="12">Has 2 endonuclease domains. The discontinuous RuvC-like domain cleaves the target DNA noncomplementary to crRNA while the HNH nuclease domain cleaves the target DNA complementary to crRNA.</text>
</comment>
<comment type="function">
    <text evidence="12">CRISPR (clustered regularly interspaced short palindromic repeat) is an adaptive immune system that provides protection against mobile genetic elements (viruses, transposable elements and conjugative plasmids). CRISPR clusters contain spacers, sequences complementary to antecedent mobile elements, and target invading nucleic acids. CRISPR clusters are transcribed and processed into CRISPR RNA (crRNA). In type II CRISPR systems correct processing of pre-crRNA requires a trans-encoded small RNA (tracrRNA), endogenous ribonuclease 3 (rnc) and this protein. The tracrRNA serves as a guide for ribonuclease 3-aided processing of pre-crRNA. Subsequently Cas9/crRNA/tracrRNA endonucleolytically cleaves linear or circular dsDNA target complementary to the spacer; Cas9 is inactive in the absence of the 2 guide RNAs (gRNA). Cas9 recognizes the protospacer adjacent motif (PAM) in the CRISPR repeat sequences to help distinguish self versus nonself, as targets within the bacterial CRISPR locus do not have PAMs. PAM recognition is also required for catalytic activity.</text>
</comment>
<dbReference type="Pfam" id="PF18541">
    <property type="entry name" value="RuvC_III"/>
    <property type="match status" value="1"/>
</dbReference>
<dbReference type="HAMAP" id="MF_01480">
    <property type="entry name" value="Cas9"/>
    <property type="match status" value="1"/>
</dbReference>
<evidence type="ECO:0000256" key="2">
    <source>
        <dbReference type="ARBA" id="ARBA00022722"/>
    </source>
</evidence>
<keyword evidence="8 12" id="KW-0051">Antiviral defense</keyword>
<evidence type="ECO:0000256" key="5">
    <source>
        <dbReference type="ARBA" id="ARBA00022801"/>
    </source>
</evidence>
<feature type="domain" description="HNH Cas9-type" evidence="13">
    <location>
        <begin position="534"/>
        <end position="696"/>
    </location>
</feature>
<keyword evidence="2 12" id="KW-0540">Nuclease</keyword>
<feature type="active site" description="Proton acceptor for HNH nuclease domain" evidence="12">
    <location>
        <position position="618"/>
    </location>
</feature>
<evidence type="ECO:0000313" key="14">
    <source>
        <dbReference type="EMBL" id="MBB4071202.1"/>
    </source>
</evidence>
<dbReference type="Gene3D" id="3.30.420.10">
    <property type="entry name" value="Ribonuclease H-like superfamily/Ribonuclease H"/>
    <property type="match status" value="3"/>
</dbReference>
<dbReference type="GO" id="GO:0016787">
    <property type="term" value="F:hydrolase activity"/>
    <property type="evidence" value="ECO:0007669"/>
    <property type="project" value="UniProtKB-KW"/>
</dbReference>
<name>A0A840DI98_9MICO</name>
<comment type="similarity">
    <text evidence="12">Belongs to the CRISPR-associated Cas9 family.</text>
</comment>
<dbReference type="EC" id="3.1.-.-" evidence="12"/>
<dbReference type="EMBL" id="JACIFD010000004">
    <property type="protein sequence ID" value="MBB4071202.1"/>
    <property type="molecule type" value="Genomic_DNA"/>
</dbReference>
<comment type="caution">
    <text evidence="14">The sequence shown here is derived from an EMBL/GenBank/DDBJ whole genome shotgun (WGS) entry which is preliminary data.</text>
</comment>
<evidence type="ECO:0000259" key="13">
    <source>
        <dbReference type="PROSITE" id="PS51749"/>
    </source>
</evidence>
<accession>A0A840DI98</accession>
<sequence>MSCRKDWEASMQQFRYRLGLDLGTNSLGWAMILLDEDNKPCKVLRLGVRLFDTGREPKAGSSLAVNRRGARQMRRRLDRVKKRRYRFLKELIRAGLLPENEQDRKELLSLNPLRLRAEAVTKELSAYEVGRALFHLQQRRGFKSGRKIAIKDVENEEGKIKSAISETRSMLDGRTIGQELWRRVQNGEPARARLVGEGQTASYTYYIERDMIAEEFDRIWEYQRQFNPEKFTAESAERLRDVLLFQRDLLPAVPGKCFYHPQEDRLPLATNTAQEFRLYQEVNNLRLLDKRTLETRPLTLEERDRLIAILQIQTEVSFSAMRREILGKESRAFVFTVEQLGRRTKLLGNTTAAALAADTAFGERWWNFTAEEKDYVAELIARERKERVAIQKLSGEFGVSELVAHTLLVNGLEEEFLRIGKTAATKILAALKTGWNAAADAPLTYDKAVAIAGYGSHTVGGAAGVIFDMLPYYGEVLPLHTAPRPKSQVPDERQYGKIANPTVHLGLNQIRKVVNAIIERYGTPEQIVVEVGRELKNGEYVKTQIKAEQDKNAKANQELNDELEAFGVKVNAENRTRLRLYRELAGKEDHKTATIRCVYSGKVISYAKLFSNEYQVDHVLPFSRTLNNSFANKVLVHNSANRYKGNKTPFEAFGSSQDEYDWDKILDLIKVLPGNKQRLFAPDVQVEPQGFLERQLGDTQYLSRVAVQYLQSLDGVDVWSVRGALTSMLRREWGLNSLISFNNQKNREDHRHHAIDAAVVALTDRSTLQQASRAAQRAETQQSQRVMLEFPNPWQGFRAEMQEKVNSIVVSIKPDHGVAGKLHNDTAYGIERLGEGGKPSVVRHRVPLTTLKAADLGTLKPEFGSLPIIDVDSAFYAQIADAIEGYADKEEWKRNLSALAQKTGRRYVRKREVLSVIPIFERGSENDPQRKPYKGLKGDANYCMEIFADSKGNWKSEIISRFTANTAEYKSYLAGAEAQRVTFSGKPLVMRLLINDCVVLGDSPTVYKVQKVSGAAITLCPVHEGNADARNRDKQDPFSFVTKTANSLRTSGGRKVLVTELGTVLDPGPLE</sequence>
<comment type="cofactor">
    <cofactor evidence="1 12">
        <name>Mg(2+)</name>
        <dbReference type="ChEBI" id="CHEBI:18420"/>
    </cofactor>
</comment>
<dbReference type="InterPro" id="IPR003615">
    <property type="entry name" value="HNH_nuc"/>
</dbReference>
<keyword evidence="6 12" id="KW-0460">Magnesium</keyword>
<feature type="binding site" evidence="12">
    <location>
        <position position="21"/>
    </location>
    <ligand>
        <name>Mg(2+)</name>
        <dbReference type="ChEBI" id="CHEBI:18420"/>
        <label>2</label>
    </ligand>
</feature>
<dbReference type="InterPro" id="IPR036397">
    <property type="entry name" value="RNaseH_sf"/>
</dbReference>
<evidence type="ECO:0000256" key="9">
    <source>
        <dbReference type="ARBA" id="ARBA00023125"/>
    </source>
</evidence>
<feature type="binding site" evidence="12">
    <location>
        <position position="534"/>
    </location>
    <ligand>
        <name>Mg(2+)</name>
        <dbReference type="ChEBI" id="CHEBI:18420"/>
        <label>1</label>
    </ligand>
</feature>
<evidence type="ECO:0000256" key="6">
    <source>
        <dbReference type="ARBA" id="ARBA00022842"/>
    </source>
</evidence>
<feature type="binding site" evidence="12">
    <location>
        <position position="530"/>
    </location>
    <ligand>
        <name>Mg(2+)</name>
        <dbReference type="ChEBI" id="CHEBI:18420"/>
        <label>1</label>
    </ligand>
</feature>
<evidence type="ECO:0000256" key="8">
    <source>
        <dbReference type="ARBA" id="ARBA00023118"/>
    </source>
</evidence>
<evidence type="ECO:0000256" key="10">
    <source>
        <dbReference type="ARBA" id="ARBA00023211"/>
    </source>
</evidence>
<evidence type="ECO:0000256" key="1">
    <source>
        <dbReference type="ARBA" id="ARBA00001946"/>
    </source>
</evidence>
<evidence type="ECO:0000256" key="12">
    <source>
        <dbReference type="HAMAP-Rule" id="MF_01480"/>
    </source>
</evidence>
<keyword evidence="3 12" id="KW-0479">Metal-binding</keyword>
<keyword evidence="10" id="KW-0464">Manganese</keyword>
<dbReference type="GO" id="GO:0046872">
    <property type="term" value="F:metal ion binding"/>
    <property type="evidence" value="ECO:0007669"/>
    <property type="project" value="UniProtKB-UniRule"/>
</dbReference>
<keyword evidence="9 12" id="KW-0238">DNA-binding</keyword>
<keyword evidence="5 12" id="KW-0378">Hydrolase</keyword>
<evidence type="ECO:0000256" key="3">
    <source>
        <dbReference type="ARBA" id="ARBA00022723"/>
    </source>
</evidence>
<dbReference type="AlphaFoldDB" id="A0A840DI98"/>
<evidence type="ECO:0000313" key="15">
    <source>
        <dbReference type="Proteomes" id="UP000571183"/>
    </source>
</evidence>
<protein>
    <recommendedName>
        <fullName evidence="12">CRISPR-associated endonuclease Cas9</fullName>
        <ecNumber evidence="12">3.1.-.-</ecNumber>
    </recommendedName>
</protein>
<keyword evidence="4 12" id="KW-0255">Endonuclease</keyword>
<dbReference type="GO" id="GO:0003723">
    <property type="term" value="F:RNA binding"/>
    <property type="evidence" value="ECO:0007669"/>
    <property type="project" value="UniProtKB-UniRule"/>
</dbReference>
<proteinExistence type="inferred from homology"/>
<evidence type="ECO:0000256" key="11">
    <source>
        <dbReference type="ARBA" id="ARBA00046380"/>
    </source>
</evidence>
<keyword evidence="15" id="KW-1185">Reference proteome</keyword>
<organism evidence="14 15">
    <name type="scientific">Canibacter oris</name>
    <dbReference type="NCBI Taxonomy" id="1365628"/>
    <lineage>
        <taxon>Bacteria</taxon>
        <taxon>Bacillati</taxon>
        <taxon>Actinomycetota</taxon>
        <taxon>Actinomycetes</taxon>
        <taxon>Micrococcales</taxon>
        <taxon>Microbacteriaceae</taxon>
        <taxon>Canibacter</taxon>
    </lineage>
</organism>
<feature type="binding site" evidence="12">
    <location>
        <position position="534"/>
    </location>
    <ligand>
        <name>Mg(2+)</name>
        <dbReference type="ChEBI" id="CHEBI:18420"/>
        <label>2</label>
    </ligand>
</feature>
<feature type="binding site" evidence="12">
    <location>
        <position position="753"/>
    </location>
    <ligand>
        <name>Mg(2+)</name>
        <dbReference type="ChEBI" id="CHEBI:18420"/>
        <label>2</label>
    </ligand>
</feature>